<dbReference type="EMBL" id="FO082871">
    <property type="protein sequence ID" value="SIO73443.1"/>
    <property type="molecule type" value="Genomic_DNA"/>
</dbReference>
<evidence type="ECO:0000256" key="3">
    <source>
        <dbReference type="ARBA" id="ARBA00022806"/>
    </source>
</evidence>
<evidence type="ECO:0000259" key="12">
    <source>
        <dbReference type="PROSITE" id="PS51195"/>
    </source>
</evidence>
<name>A0A1N6LX48_BABMR</name>
<reference evidence="13 14" key="3">
    <citation type="journal article" date="2016" name="Sci. Rep.">
        <title>Genome-wide diversity and gene expression profiling of Babesia microti isolates identify polymorphic genes that mediate host-pathogen interactions.</title>
        <authorList>
            <person name="Silva J.C."/>
            <person name="Cornillot E."/>
            <person name="McCracken C."/>
            <person name="Usmani-Brown S."/>
            <person name="Dwivedi A."/>
            <person name="Ifeonu O.O."/>
            <person name="Crabtree J."/>
            <person name="Gotia H.T."/>
            <person name="Virji A.Z."/>
            <person name="Reynes C."/>
            <person name="Colinge J."/>
            <person name="Kumar V."/>
            <person name="Lawres L."/>
            <person name="Pazzi J.E."/>
            <person name="Pablo J.V."/>
            <person name="Hung C."/>
            <person name="Brancato J."/>
            <person name="Kumari P."/>
            <person name="Orvis J."/>
            <person name="Tretina K."/>
            <person name="Chibucos M."/>
            <person name="Ott S."/>
            <person name="Sadzewicz L."/>
            <person name="Sengamalay N."/>
            <person name="Shetty A.C."/>
            <person name="Su Q."/>
            <person name="Tallon L."/>
            <person name="Fraser C.M."/>
            <person name="Frutos R."/>
            <person name="Molina D.M."/>
            <person name="Krause P.J."/>
            <person name="Ben Mamoun C."/>
        </authorList>
    </citation>
    <scope>NUCLEOTIDE SEQUENCE [LARGE SCALE GENOMIC DNA]</scope>
    <source>
        <strain evidence="13 14">RI</strain>
    </source>
</reference>
<dbReference type="RefSeq" id="XP_021337541.1">
    <property type="nucleotide sequence ID" value="XM_021482956.1"/>
</dbReference>
<dbReference type="PROSITE" id="PS51194">
    <property type="entry name" value="HELICASE_CTER"/>
    <property type="match status" value="1"/>
</dbReference>
<dbReference type="Pfam" id="PF00270">
    <property type="entry name" value="DEAD"/>
    <property type="match status" value="1"/>
</dbReference>
<evidence type="ECO:0000256" key="7">
    <source>
        <dbReference type="RuleBase" id="RU000492"/>
    </source>
</evidence>
<feature type="domain" description="DEAD-box RNA helicase Q" evidence="12">
    <location>
        <begin position="10"/>
        <end position="38"/>
    </location>
</feature>
<keyword evidence="2 7" id="KW-0378">Hydrolase</keyword>
<dbReference type="PANTHER" id="PTHR24031">
    <property type="entry name" value="RNA HELICASE"/>
    <property type="match status" value="1"/>
</dbReference>
<comment type="catalytic activity">
    <reaction evidence="8">
        <text>ATP + H2O = ADP + phosphate + H(+)</text>
        <dbReference type="Rhea" id="RHEA:13065"/>
        <dbReference type="ChEBI" id="CHEBI:15377"/>
        <dbReference type="ChEBI" id="CHEBI:15378"/>
        <dbReference type="ChEBI" id="CHEBI:30616"/>
        <dbReference type="ChEBI" id="CHEBI:43474"/>
        <dbReference type="ChEBI" id="CHEBI:456216"/>
        <dbReference type="EC" id="3.6.4.13"/>
    </reaction>
</comment>
<dbReference type="VEuPathDB" id="PiroplasmaDB:BMR1_01G03080"/>
<dbReference type="GO" id="GO:0016887">
    <property type="term" value="F:ATP hydrolysis activity"/>
    <property type="evidence" value="ECO:0007669"/>
    <property type="project" value="RHEA"/>
</dbReference>
<dbReference type="InterPro" id="IPR044742">
    <property type="entry name" value="DEAD/DEAH_RhlB"/>
</dbReference>
<dbReference type="PROSITE" id="PS51192">
    <property type="entry name" value="HELICASE_ATP_BIND_1"/>
    <property type="match status" value="1"/>
</dbReference>
<feature type="domain" description="Helicase C-terminal" evidence="11">
    <location>
        <begin position="253"/>
        <end position="403"/>
    </location>
</feature>
<dbReference type="PROSITE" id="PS51195">
    <property type="entry name" value="Q_MOTIF"/>
    <property type="match status" value="1"/>
</dbReference>
<keyword evidence="5 8" id="KW-0694">RNA-binding</keyword>
<evidence type="ECO:0000256" key="4">
    <source>
        <dbReference type="ARBA" id="ARBA00022840"/>
    </source>
</evidence>
<dbReference type="InterPro" id="IPR027417">
    <property type="entry name" value="P-loop_NTPase"/>
</dbReference>
<dbReference type="Proteomes" id="UP000002899">
    <property type="component" value="Chromosome I"/>
</dbReference>
<dbReference type="EC" id="3.6.4.13" evidence="8"/>
<dbReference type="CDD" id="cd00268">
    <property type="entry name" value="DEADc"/>
    <property type="match status" value="1"/>
</dbReference>
<evidence type="ECO:0000256" key="1">
    <source>
        <dbReference type="ARBA" id="ARBA00022741"/>
    </source>
</evidence>
<evidence type="ECO:0000313" key="14">
    <source>
        <dbReference type="Proteomes" id="UP000002899"/>
    </source>
</evidence>
<evidence type="ECO:0000259" key="11">
    <source>
        <dbReference type="PROSITE" id="PS51194"/>
    </source>
</evidence>
<dbReference type="Pfam" id="PF00271">
    <property type="entry name" value="Helicase_C"/>
    <property type="match status" value="1"/>
</dbReference>
<keyword evidence="4 7" id="KW-0067">ATP-binding</keyword>
<dbReference type="GO" id="GO:0005524">
    <property type="term" value="F:ATP binding"/>
    <property type="evidence" value="ECO:0007669"/>
    <property type="project" value="UniProtKB-UniRule"/>
</dbReference>
<dbReference type="GO" id="GO:0003723">
    <property type="term" value="F:RNA binding"/>
    <property type="evidence" value="ECO:0007669"/>
    <property type="project" value="UniProtKB-UniRule"/>
</dbReference>
<feature type="region of interest" description="Disordered" evidence="9">
    <location>
        <begin position="595"/>
        <end position="619"/>
    </location>
</feature>
<gene>
    <name evidence="13" type="ORF">BMR1_01G03080</name>
</gene>
<dbReference type="SMART" id="SM01178">
    <property type="entry name" value="DUF4217"/>
    <property type="match status" value="1"/>
</dbReference>
<dbReference type="InterPro" id="IPR025313">
    <property type="entry name" value="SPB4-like_CTE"/>
</dbReference>
<comment type="similarity">
    <text evidence="7">Belongs to the DEAD box helicase family.</text>
</comment>
<organism evidence="13 14">
    <name type="scientific">Babesia microti (strain RI)</name>
    <dbReference type="NCBI Taxonomy" id="1133968"/>
    <lineage>
        <taxon>Eukaryota</taxon>
        <taxon>Sar</taxon>
        <taxon>Alveolata</taxon>
        <taxon>Apicomplexa</taxon>
        <taxon>Aconoidasida</taxon>
        <taxon>Piroplasmida</taxon>
        <taxon>Babesiidae</taxon>
        <taxon>Babesia</taxon>
    </lineage>
</organism>
<dbReference type="GeneID" id="24423691"/>
<evidence type="ECO:0000256" key="5">
    <source>
        <dbReference type="ARBA" id="ARBA00022884"/>
    </source>
</evidence>
<dbReference type="GO" id="GO:0003724">
    <property type="term" value="F:RNA helicase activity"/>
    <property type="evidence" value="ECO:0007669"/>
    <property type="project" value="UniProtKB-EC"/>
</dbReference>
<reference evidence="13 14" key="1">
    <citation type="journal article" date="2012" name="Nucleic Acids Res.">
        <title>Sequencing of the smallest Apicomplexan genome from the human pathogen Babesia microti.</title>
        <authorList>
            <person name="Cornillot E."/>
            <person name="Hadj-Kaddour K."/>
            <person name="Dassouli A."/>
            <person name="Noel B."/>
            <person name="Ranwez V."/>
            <person name="Vacherie B."/>
            <person name="Augagneur Y."/>
            <person name="Bres V."/>
            <person name="Duclos A."/>
            <person name="Randazzo S."/>
            <person name="Carcy B."/>
            <person name="Debierre-Grockiego F."/>
            <person name="Delbecq S."/>
            <person name="Moubri-Menage K."/>
            <person name="Shams-Eldin H."/>
            <person name="Usmani-Brown S."/>
            <person name="Bringaud F."/>
            <person name="Wincker P."/>
            <person name="Vivares C.P."/>
            <person name="Schwarz R.T."/>
            <person name="Schetters T.P."/>
            <person name="Krause P.J."/>
            <person name="Gorenflot A."/>
            <person name="Berry V."/>
            <person name="Barbe V."/>
            <person name="Ben Mamoun C."/>
        </authorList>
    </citation>
    <scope>NUCLEOTIDE SEQUENCE [LARGE SCALE GENOMIC DNA]</scope>
    <source>
        <strain evidence="13 14">RI</strain>
    </source>
</reference>
<proteinExistence type="inferred from homology"/>
<keyword evidence="3 7" id="KW-0347">Helicase</keyword>
<comment type="function">
    <text evidence="8">RNA helicase.</text>
</comment>
<dbReference type="CDD" id="cd18787">
    <property type="entry name" value="SF2_C_DEAD"/>
    <property type="match status" value="1"/>
</dbReference>
<evidence type="ECO:0000256" key="9">
    <source>
        <dbReference type="SAM" id="MobiDB-lite"/>
    </source>
</evidence>
<dbReference type="SUPFAM" id="SSF52540">
    <property type="entry name" value="P-loop containing nucleoside triphosphate hydrolases"/>
    <property type="match status" value="2"/>
</dbReference>
<dbReference type="PROSITE" id="PS00039">
    <property type="entry name" value="DEAD_ATP_HELICASE"/>
    <property type="match status" value="1"/>
</dbReference>
<keyword evidence="1 7" id="KW-0547">Nucleotide-binding</keyword>
<sequence length="633" mass="70304">MADIPLLTTHRFSDLPLSNKIVKTLNKLGFEYLTSIQNAVLPLALERKNVLAESPTGSGKTLAFLLPVIERLGNEGFGGPLPTDISMLGCICLSPTRELAMQSAKQMEKLAEPFGLSVGCCIGGVGDKRDKATASKHAILVGTPGRILALLESQALVDLNNVSLLVLDEADRLVDMGFKQVIFEIVNQLPSDLQVLLFSATVKNALSDLCRLVLRSAPYEMVSLGNDFDGYTNLSKKLHQEYWIVPTGEKLYSLFNFLCFNQKRRILVFFATCKQVRLVYQLLKRTIPAISFIELHGKQSQLKRSKNFCNFSNNMKSGCFLTTDVTARGIDFPQIHCVVQVDLPDSIETYIHRIGRTARFTEKGRTIIFLTREEAPIVESIRTRGMIIKDGTHGITASAGNVSKKRFNFQQKLKEILTRNPEIKMMAQRACIAHYRSLLVSEARRLRLLADGDIMERDKQEIGDLAMSFGLAIPPVITIASGRPVSKPSKLAKLKDKIKAKVDSKHVEYDMNIDIKDVEITNKSDTFGSILEYASGSDEEILTVKRVNCDPVKETLNNPIISVSDRKKLRLNKRGIGKVRGTFGYLGAELRHKTFSDSDSHGDSDGDSHGGENNRCQGTDIEVNELEKIALSI</sequence>
<dbReference type="KEGG" id="bmic:BMR1_01G03080"/>
<dbReference type="SMART" id="SM00490">
    <property type="entry name" value="HELICc"/>
    <property type="match status" value="1"/>
</dbReference>
<dbReference type="InterPro" id="IPR014001">
    <property type="entry name" value="Helicase_ATP-bd"/>
</dbReference>
<evidence type="ECO:0000256" key="8">
    <source>
        <dbReference type="RuleBase" id="RU365068"/>
    </source>
</evidence>
<dbReference type="InterPro" id="IPR000629">
    <property type="entry name" value="RNA-helicase_DEAD-box_CS"/>
</dbReference>
<accession>A0A1N6LX48</accession>
<feature type="short sequence motif" description="Q motif" evidence="6">
    <location>
        <begin position="10"/>
        <end position="38"/>
    </location>
</feature>
<dbReference type="SMART" id="SM00487">
    <property type="entry name" value="DEXDc"/>
    <property type="match status" value="1"/>
</dbReference>
<dbReference type="Gene3D" id="3.40.50.300">
    <property type="entry name" value="P-loop containing nucleotide triphosphate hydrolases"/>
    <property type="match status" value="2"/>
</dbReference>
<evidence type="ECO:0000256" key="2">
    <source>
        <dbReference type="ARBA" id="ARBA00022801"/>
    </source>
</evidence>
<evidence type="ECO:0000313" key="13">
    <source>
        <dbReference type="EMBL" id="SIO73443.1"/>
    </source>
</evidence>
<feature type="compositionally biased region" description="Basic and acidic residues" evidence="9">
    <location>
        <begin position="595"/>
        <end position="612"/>
    </location>
</feature>
<evidence type="ECO:0000259" key="10">
    <source>
        <dbReference type="PROSITE" id="PS51192"/>
    </source>
</evidence>
<dbReference type="InterPro" id="IPR001650">
    <property type="entry name" value="Helicase_C-like"/>
</dbReference>
<dbReference type="InterPro" id="IPR014014">
    <property type="entry name" value="RNA_helicase_DEAD_Q_motif"/>
</dbReference>
<keyword evidence="14" id="KW-1185">Reference proteome</keyword>
<dbReference type="InterPro" id="IPR011545">
    <property type="entry name" value="DEAD/DEAH_box_helicase_dom"/>
</dbReference>
<dbReference type="OrthoDB" id="10259640at2759"/>
<comment type="domain">
    <text evidence="8">The Q motif is unique to and characteristic of the DEAD box family of RNA helicases and controls ATP binding and hydrolysis.</text>
</comment>
<feature type="domain" description="Helicase ATP-binding" evidence="10">
    <location>
        <begin position="41"/>
        <end position="220"/>
    </location>
</feature>
<reference evidence="13 14" key="2">
    <citation type="journal article" date="2013" name="PLoS ONE">
        <title>Whole genome mapping and re-organization of the nuclear and mitochondrial genomes of Babesia microti isolates.</title>
        <authorList>
            <person name="Cornillot E."/>
            <person name="Dassouli A."/>
            <person name="Garg A."/>
            <person name="Pachikara N."/>
            <person name="Randazzo S."/>
            <person name="Depoix D."/>
            <person name="Carcy B."/>
            <person name="Delbecq S."/>
            <person name="Frutos R."/>
            <person name="Silva J.C."/>
            <person name="Sutton R."/>
            <person name="Krause P.J."/>
            <person name="Mamoun C.B."/>
        </authorList>
    </citation>
    <scope>NUCLEOTIDE SEQUENCE [LARGE SCALE GENOMIC DNA]</scope>
    <source>
        <strain evidence="13 14">RI</strain>
    </source>
</reference>
<evidence type="ECO:0000256" key="6">
    <source>
        <dbReference type="PROSITE-ProRule" id="PRU00552"/>
    </source>
</evidence>
<protein>
    <recommendedName>
        <fullName evidence="8">ATP-dependent RNA helicase</fullName>
        <ecNumber evidence="8">3.6.4.13</ecNumber>
    </recommendedName>
</protein>
<dbReference type="AlphaFoldDB" id="A0A1N6LX48"/>